<organism evidence="1 2">
    <name type="scientific">Francisella philomiragia</name>
    <dbReference type="NCBI Taxonomy" id="28110"/>
    <lineage>
        <taxon>Bacteria</taxon>
        <taxon>Pseudomonadati</taxon>
        <taxon>Pseudomonadota</taxon>
        <taxon>Gammaproteobacteria</taxon>
        <taxon>Thiotrichales</taxon>
        <taxon>Francisellaceae</taxon>
        <taxon>Francisella</taxon>
    </lineage>
</organism>
<dbReference type="RefSeq" id="WP_200167715.1">
    <property type="nucleotide sequence ID" value="NZ_JACTSG010000012.1"/>
</dbReference>
<name>A0ABS1GEL6_9GAMM</name>
<reference evidence="1 2" key="1">
    <citation type="submission" date="2020-08" db="EMBL/GenBank/DDBJ databases">
        <title>Comparative genomics of Francisella species.</title>
        <authorList>
            <person name="Sahl J."/>
            <person name="Sjodin A."/>
            <person name="Wagner D."/>
            <person name="Forsman M."/>
        </authorList>
    </citation>
    <scope>NUCLEOTIDE SEQUENCE [LARGE SCALE GENOMIC DNA]</scope>
    <source>
        <strain evidence="1 2">F1093</strain>
    </source>
</reference>
<sequence length="108" mass="13216">MRFYTFKHIMKKHNIPQKTLYSYLCDFEKHYEYIKGKRNRVVPIWQYHSILEKIVNRAQGKKYISPRKTSIHYICSTTLSKYKRQPINTSLCIYRDDRLVIIPIKQPY</sequence>
<evidence type="ECO:0000313" key="1">
    <source>
        <dbReference type="EMBL" id="MBK2303290.1"/>
    </source>
</evidence>
<accession>A0ABS1GEL6</accession>
<comment type="caution">
    <text evidence="1">The sequence shown here is derived from an EMBL/GenBank/DDBJ whole genome shotgun (WGS) entry which is preliminary data.</text>
</comment>
<keyword evidence="2" id="KW-1185">Reference proteome</keyword>
<gene>
    <name evidence="1" type="ORF">IBE52_10245</name>
</gene>
<evidence type="ECO:0000313" key="2">
    <source>
        <dbReference type="Proteomes" id="UP000760407"/>
    </source>
</evidence>
<dbReference type="EMBL" id="JACTSG010000012">
    <property type="protein sequence ID" value="MBK2303290.1"/>
    <property type="molecule type" value="Genomic_DNA"/>
</dbReference>
<dbReference type="Proteomes" id="UP000760407">
    <property type="component" value="Unassembled WGS sequence"/>
</dbReference>
<protein>
    <submittedName>
        <fullName evidence="1">Uncharacterized protein</fullName>
    </submittedName>
</protein>
<proteinExistence type="predicted"/>